<evidence type="ECO:0000313" key="2">
    <source>
        <dbReference type="Proteomes" id="UP000580250"/>
    </source>
</evidence>
<protein>
    <submittedName>
        <fullName evidence="1">Uncharacterized protein</fullName>
    </submittedName>
</protein>
<evidence type="ECO:0000313" key="1">
    <source>
        <dbReference type="EMBL" id="CAD2199986.1"/>
    </source>
</evidence>
<proteinExistence type="predicted"/>
<name>A0A6V7XKY9_MELEN</name>
<dbReference type="Proteomes" id="UP000580250">
    <property type="component" value="Unassembled WGS sequence"/>
</dbReference>
<reference evidence="1 2" key="1">
    <citation type="submission" date="2020-08" db="EMBL/GenBank/DDBJ databases">
        <authorList>
            <person name="Koutsovoulos G."/>
            <person name="Danchin GJ E."/>
        </authorList>
    </citation>
    <scope>NUCLEOTIDE SEQUENCE [LARGE SCALE GENOMIC DNA]</scope>
</reference>
<gene>
    <name evidence="1" type="ORF">MENT_LOCUS53424</name>
</gene>
<sequence>MLLSDRGTWQLVLDVHVKEEEQAAEEVHVLKIEERVKWMTNEMKIEYLRGTSLLVI</sequence>
<accession>A0A6V7XKY9</accession>
<comment type="caution">
    <text evidence="1">The sequence shown here is derived from an EMBL/GenBank/DDBJ whole genome shotgun (WGS) entry which is preliminary data.</text>
</comment>
<dbReference type="EMBL" id="CAJEWN010001778">
    <property type="protein sequence ID" value="CAD2199986.1"/>
    <property type="molecule type" value="Genomic_DNA"/>
</dbReference>
<organism evidence="1 2">
    <name type="scientific">Meloidogyne enterolobii</name>
    <name type="common">Root-knot nematode worm</name>
    <name type="synonym">Meloidogyne mayaguensis</name>
    <dbReference type="NCBI Taxonomy" id="390850"/>
    <lineage>
        <taxon>Eukaryota</taxon>
        <taxon>Metazoa</taxon>
        <taxon>Ecdysozoa</taxon>
        <taxon>Nematoda</taxon>
        <taxon>Chromadorea</taxon>
        <taxon>Rhabditida</taxon>
        <taxon>Tylenchina</taxon>
        <taxon>Tylenchomorpha</taxon>
        <taxon>Tylenchoidea</taxon>
        <taxon>Meloidogynidae</taxon>
        <taxon>Meloidogyninae</taxon>
        <taxon>Meloidogyne</taxon>
    </lineage>
</organism>
<dbReference type="AlphaFoldDB" id="A0A6V7XKY9"/>